<feature type="compositionally biased region" description="Polar residues" evidence="1">
    <location>
        <begin position="88"/>
        <end position="100"/>
    </location>
</feature>
<accession>A0AAV7IY19</accession>
<proteinExistence type="predicted"/>
<keyword evidence="3" id="KW-1185">Reference proteome</keyword>
<sequence>MTQDITDEVLEMDESNAHSLNPRDQLPEATPSPTGYRDYKPPAEVLSGGYQRNIGFTKNISPRREFGRDIEDIAHKCVFVPANDRASKGSQLSTNTTYTTYKYGPRNKADKKRGERRKPLNPDFFGTIQSGYLAHRTGRGSLIVTSRFLLSFLSFALL</sequence>
<evidence type="ECO:0000313" key="3">
    <source>
        <dbReference type="Proteomes" id="UP000826195"/>
    </source>
</evidence>
<feature type="region of interest" description="Disordered" evidence="1">
    <location>
        <begin position="1"/>
        <end position="38"/>
    </location>
</feature>
<dbReference type="EMBL" id="JAHXZJ010000374">
    <property type="protein sequence ID" value="KAH0560704.1"/>
    <property type="molecule type" value="Genomic_DNA"/>
</dbReference>
<protein>
    <submittedName>
        <fullName evidence="2">Uncharacterized protein</fullName>
    </submittedName>
</protein>
<feature type="compositionally biased region" description="Acidic residues" evidence="1">
    <location>
        <begin position="1"/>
        <end position="14"/>
    </location>
</feature>
<feature type="region of interest" description="Disordered" evidence="1">
    <location>
        <begin position="86"/>
        <end position="121"/>
    </location>
</feature>
<evidence type="ECO:0000256" key="1">
    <source>
        <dbReference type="SAM" id="MobiDB-lite"/>
    </source>
</evidence>
<comment type="caution">
    <text evidence="2">The sequence shown here is derived from an EMBL/GenBank/DDBJ whole genome shotgun (WGS) entry which is preliminary data.</text>
</comment>
<reference evidence="2 3" key="1">
    <citation type="journal article" date="2021" name="J. Hered.">
        <title>A chromosome-level genome assembly of the parasitoid wasp, Cotesia glomerata (Hymenoptera: Braconidae).</title>
        <authorList>
            <person name="Pinto B.J."/>
            <person name="Weis J.J."/>
            <person name="Gamble T."/>
            <person name="Ode P.J."/>
            <person name="Paul R."/>
            <person name="Zaspel J.M."/>
        </authorList>
    </citation>
    <scope>NUCLEOTIDE SEQUENCE [LARGE SCALE GENOMIC DNA]</scope>
    <source>
        <strain evidence="2">CgM1</strain>
    </source>
</reference>
<organism evidence="2 3">
    <name type="scientific">Cotesia glomerata</name>
    <name type="common">Lepidopteran parasitic wasp</name>
    <name type="synonym">Apanteles glomeratus</name>
    <dbReference type="NCBI Taxonomy" id="32391"/>
    <lineage>
        <taxon>Eukaryota</taxon>
        <taxon>Metazoa</taxon>
        <taxon>Ecdysozoa</taxon>
        <taxon>Arthropoda</taxon>
        <taxon>Hexapoda</taxon>
        <taxon>Insecta</taxon>
        <taxon>Pterygota</taxon>
        <taxon>Neoptera</taxon>
        <taxon>Endopterygota</taxon>
        <taxon>Hymenoptera</taxon>
        <taxon>Apocrita</taxon>
        <taxon>Ichneumonoidea</taxon>
        <taxon>Braconidae</taxon>
        <taxon>Microgastrinae</taxon>
        <taxon>Cotesia</taxon>
    </lineage>
</organism>
<evidence type="ECO:0000313" key="2">
    <source>
        <dbReference type="EMBL" id="KAH0560704.1"/>
    </source>
</evidence>
<dbReference type="Proteomes" id="UP000826195">
    <property type="component" value="Unassembled WGS sequence"/>
</dbReference>
<name>A0AAV7IY19_COTGL</name>
<gene>
    <name evidence="2" type="ORF">KQX54_007257</name>
</gene>
<dbReference type="AlphaFoldDB" id="A0AAV7IY19"/>